<feature type="region of interest" description="Disordered" evidence="13">
    <location>
        <begin position="1246"/>
        <end position="1287"/>
    </location>
</feature>
<dbReference type="Gene3D" id="3.10.20.90">
    <property type="entry name" value="Phosphatidylinositol 3-kinase Catalytic Subunit, Chain A, domain 1"/>
    <property type="match status" value="1"/>
</dbReference>
<evidence type="ECO:0000256" key="12">
    <source>
        <dbReference type="ARBA" id="ARBA00048679"/>
    </source>
</evidence>
<organism evidence="15 16">
    <name type="scientific">Pogonophryne albipinna</name>
    <dbReference type="NCBI Taxonomy" id="1090488"/>
    <lineage>
        <taxon>Eukaryota</taxon>
        <taxon>Metazoa</taxon>
        <taxon>Chordata</taxon>
        <taxon>Craniata</taxon>
        <taxon>Vertebrata</taxon>
        <taxon>Euteleostomi</taxon>
        <taxon>Actinopterygii</taxon>
        <taxon>Neopterygii</taxon>
        <taxon>Teleostei</taxon>
        <taxon>Neoteleostei</taxon>
        <taxon>Acanthomorphata</taxon>
        <taxon>Eupercaria</taxon>
        <taxon>Perciformes</taxon>
        <taxon>Notothenioidei</taxon>
        <taxon>Pogonophryne</taxon>
    </lineage>
</organism>
<evidence type="ECO:0000313" key="15">
    <source>
        <dbReference type="EMBL" id="KAJ4934170.1"/>
    </source>
</evidence>
<comment type="caution">
    <text evidence="15">The sequence shown here is derived from an EMBL/GenBank/DDBJ whole genome shotgun (WGS) entry which is preliminary data.</text>
</comment>
<keyword evidence="9" id="KW-0418">Kinase</keyword>
<dbReference type="EC" id="2.7.11.1" evidence="3"/>
<feature type="region of interest" description="Disordered" evidence="13">
    <location>
        <begin position="1"/>
        <end position="21"/>
    </location>
</feature>
<keyword evidence="10" id="KW-0067">ATP-binding</keyword>
<dbReference type="InterPro" id="IPR024678">
    <property type="entry name" value="Kinase_OSR1/WNK_CCT"/>
</dbReference>
<dbReference type="GO" id="GO:0004674">
    <property type="term" value="F:protein serine/threonine kinase activity"/>
    <property type="evidence" value="ECO:0007669"/>
    <property type="project" value="UniProtKB-KW"/>
</dbReference>
<feature type="compositionally biased region" description="Low complexity" evidence="13">
    <location>
        <begin position="1258"/>
        <end position="1270"/>
    </location>
</feature>
<feature type="compositionally biased region" description="Polar residues" evidence="13">
    <location>
        <begin position="104"/>
        <end position="117"/>
    </location>
</feature>
<evidence type="ECO:0000256" key="10">
    <source>
        <dbReference type="ARBA" id="ARBA00022840"/>
    </source>
</evidence>
<evidence type="ECO:0000256" key="3">
    <source>
        <dbReference type="ARBA" id="ARBA00012513"/>
    </source>
</evidence>
<feature type="domain" description="Protein kinase" evidence="14">
    <location>
        <begin position="181"/>
        <end position="439"/>
    </location>
</feature>
<evidence type="ECO:0000256" key="9">
    <source>
        <dbReference type="ARBA" id="ARBA00022777"/>
    </source>
</evidence>
<dbReference type="InterPro" id="IPR011009">
    <property type="entry name" value="Kinase-like_dom_sf"/>
</dbReference>
<evidence type="ECO:0000256" key="4">
    <source>
        <dbReference type="ARBA" id="ARBA00022490"/>
    </source>
</evidence>
<sequence length="1287" mass="141621">MEPNSYSEVHQELQYPSVSNSQRELAPNMYETMGDGNVNHVDSVGRGVSDPSASSYQRNVHQRFIRRSLWFSDADEQTFEAPECDNRNKILNINLRTIVDRTRGTSGIQEGSSTESQGGHKDSATESASAEEEKEKGGDSLNPTCNGGGGGGKAAIKASSEENEEEAEMKAVSTSPGGRFLKFDIELGRGSFKTVYKGLDTETWVEVAWCELQDRKLSKVERQRFKEEAEMLKGLQHPNIVRFYDFWECPLKGKKCIVLVTELMTSGTLKTYLKRFKVMKPKVLRSWCRQILKGLHFLHTRTPPIIHRDLKCDNIFITGPTGSVKIGDLGLATLKAASFAKSVIGTPEFMAPEMYEEHYDEAVDVYAFGMCMLEMATSEYPYSECQNAAQIYRKVTSGVKPASYNKVMDPEIKEIIGECICQKKEERYTIKELLNHAFFAEDTGVRVELAEDDDGKKDSIALKLWVEDHKKLKGKYKETGAIEFMFDLEKDVPEVVAQEMVESGFFHESDAKTVGKSIRDRVALIKWRRERTVSAAAAADLADAGQRVQMTPSQGISAGVAHVGQPLLEPEEPEADQQNRLRNLPASATSVTSDSTLDSGMGSTVYSDSHSSQQSVLYQSLLEPITMATQQCQSGSPPLTDHPHSCEKGEVWGATLSPDLRTRLGATTRRGSAPVLDSQRANQIAQLHALIQSQRSVSPTPTVPEVRLELSPPDLHSEAKDRFPSLSAVPVLSVPSHNECRRFSDTSILPLPVSTSENSTQPVRGGRRHSDLSSLLSLTSHHNHQLAMQRGQVCQACLSLLLLRSREGSYHRPSVAMPHHHCPCDFRQTLSPGRLKGFGDSSDFSLLQQSLFNIISRKAAPCHTTHTQATMLHPSAAHRMARSDGDCSLKRHLLSGTLVGDRESLQDTETRALGVASSAGHQNQPSVQGVPSSSTAVHAPQQYLQPGHSYPAPPYVGQHTAAAPAQASQCSVNLQHTASAANYTPQSVQQTQYTPQLYRSTVRKPCRQLVNNGATMYPRFRPQLIYFVRQHRQLCRWQPRSRVTLQPVYLMLRVTATHTLPSVRCSRRLLQFQPYLCHAAFLNQNISAGHSISQLGQDGQNLSQSASSVPAQALPHQQSIAQAAVHQQLQPLQISNFLPPTHPSQFPSHYPTIQVMTAVPPCESSHPHSFTAPHPSTSSSLNSIFLSPGQTVPPSVSPLSPLQIENVLVSPIPMSLIPSPSLMLCKVGATSPQHQPATVLLQSVRSEAPHSQPAFMSAPTTHPIHTHTAPCQNTHPPTNGSAQPLIQ</sequence>
<dbReference type="SMART" id="SM00220">
    <property type="entry name" value="S_TKc"/>
    <property type="match status" value="1"/>
</dbReference>
<keyword evidence="4" id="KW-0963">Cytoplasm</keyword>
<keyword evidence="7" id="KW-0808">Transferase</keyword>
<name>A0AAD6AY51_9TELE</name>
<evidence type="ECO:0000256" key="2">
    <source>
        <dbReference type="ARBA" id="ARBA00004496"/>
    </source>
</evidence>
<dbReference type="GO" id="GO:0005524">
    <property type="term" value="F:ATP binding"/>
    <property type="evidence" value="ECO:0007669"/>
    <property type="project" value="UniProtKB-KW"/>
</dbReference>
<comment type="subcellular location">
    <subcellularLocation>
        <location evidence="2">Cytoplasm</location>
    </subcellularLocation>
</comment>
<dbReference type="PROSITE" id="PS00108">
    <property type="entry name" value="PROTEIN_KINASE_ST"/>
    <property type="match status" value="1"/>
</dbReference>
<dbReference type="FunFam" id="3.10.20.90:FF:000007">
    <property type="entry name" value="Serine/threonine-protein kinase WNK1 isoform 1"/>
    <property type="match status" value="1"/>
</dbReference>
<feature type="region of interest" description="Disordered" evidence="13">
    <location>
        <begin position="915"/>
        <end position="937"/>
    </location>
</feature>
<comment type="cofactor">
    <cofactor evidence="1">
        <name>Mg(2+)</name>
        <dbReference type="ChEBI" id="CHEBI:18420"/>
    </cofactor>
</comment>
<proteinExistence type="predicted"/>
<feature type="non-terminal residue" evidence="15">
    <location>
        <position position="1287"/>
    </location>
</feature>
<dbReference type="Gene3D" id="1.10.510.10">
    <property type="entry name" value="Transferase(Phosphotransferase) domain 1"/>
    <property type="match status" value="1"/>
</dbReference>
<dbReference type="PANTHER" id="PTHR13902">
    <property type="entry name" value="SERINE/THREONINE-PROTEIN KINASE WNK WITH NO LYSINE -RELATED"/>
    <property type="match status" value="1"/>
</dbReference>
<feature type="region of interest" description="Disordered" evidence="13">
    <location>
        <begin position="102"/>
        <end position="173"/>
    </location>
</feature>
<feature type="compositionally biased region" description="Polar residues" evidence="13">
    <location>
        <begin position="1271"/>
        <end position="1287"/>
    </location>
</feature>
<dbReference type="Pfam" id="PF12202">
    <property type="entry name" value="OSR1_C"/>
    <property type="match status" value="1"/>
</dbReference>
<dbReference type="Pfam" id="PF00069">
    <property type="entry name" value="Pkinase"/>
    <property type="match status" value="1"/>
</dbReference>
<keyword evidence="6" id="KW-0597">Phosphoprotein</keyword>
<dbReference type="FunFam" id="1.10.510.10:FF:000006">
    <property type="entry name" value="Serine/threonine-protein kinase WNK1 isoform 2"/>
    <property type="match status" value="1"/>
</dbReference>
<feature type="region of interest" description="Disordered" evidence="13">
    <location>
        <begin position="584"/>
        <end position="608"/>
    </location>
</feature>
<protein>
    <recommendedName>
        <fullName evidence="3">non-specific serine/threonine protein kinase</fullName>
        <ecNumber evidence="3">2.7.11.1</ecNumber>
    </recommendedName>
</protein>
<evidence type="ECO:0000259" key="14">
    <source>
        <dbReference type="PROSITE" id="PS50011"/>
    </source>
</evidence>
<keyword evidence="16" id="KW-1185">Reference proteome</keyword>
<dbReference type="FunFam" id="3.30.200.20:FF:000494">
    <property type="entry name" value="serine/threonine-protein kinase WNK2 isoform X2"/>
    <property type="match status" value="1"/>
</dbReference>
<evidence type="ECO:0000256" key="11">
    <source>
        <dbReference type="ARBA" id="ARBA00047899"/>
    </source>
</evidence>
<dbReference type="SUPFAM" id="SSF56112">
    <property type="entry name" value="Protein kinase-like (PK-like)"/>
    <property type="match status" value="1"/>
</dbReference>
<comment type="catalytic activity">
    <reaction evidence="11">
        <text>L-threonyl-[protein] + ATP = O-phospho-L-threonyl-[protein] + ADP + H(+)</text>
        <dbReference type="Rhea" id="RHEA:46608"/>
        <dbReference type="Rhea" id="RHEA-COMP:11060"/>
        <dbReference type="Rhea" id="RHEA-COMP:11605"/>
        <dbReference type="ChEBI" id="CHEBI:15378"/>
        <dbReference type="ChEBI" id="CHEBI:30013"/>
        <dbReference type="ChEBI" id="CHEBI:30616"/>
        <dbReference type="ChEBI" id="CHEBI:61977"/>
        <dbReference type="ChEBI" id="CHEBI:456216"/>
        <dbReference type="EC" id="2.7.11.1"/>
    </reaction>
</comment>
<dbReference type="Proteomes" id="UP001219934">
    <property type="component" value="Unassembled WGS sequence"/>
</dbReference>
<keyword evidence="8" id="KW-0547">Nucleotide-binding</keyword>
<evidence type="ECO:0000256" key="1">
    <source>
        <dbReference type="ARBA" id="ARBA00001946"/>
    </source>
</evidence>
<evidence type="ECO:0000256" key="8">
    <source>
        <dbReference type="ARBA" id="ARBA00022741"/>
    </source>
</evidence>
<dbReference type="EMBL" id="JAPTMU010000012">
    <property type="protein sequence ID" value="KAJ4934170.1"/>
    <property type="molecule type" value="Genomic_DNA"/>
</dbReference>
<dbReference type="PROSITE" id="PS50011">
    <property type="entry name" value="PROTEIN_KINASE_DOM"/>
    <property type="match status" value="1"/>
</dbReference>
<dbReference type="InterPro" id="IPR008271">
    <property type="entry name" value="Ser/Thr_kinase_AS"/>
</dbReference>
<evidence type="ECO:0000313" key="16">
    <source>
        <dbReference type="Proteomes" id="UP001219934"/>
    </source>
</evidence>
<keyword evidence="5" id="KW-0723">Serine/threonine-protein kinase</keyword>
<evidence type="ECO:0000256" key="5">
    <source>
        <dbReference type="ARBA" id="ARBA00022527"/>
    </source>
</evidence>
<feature type="compositionally biased region" description="Polar residues" evidence="13">
    <location>
        <begin position="919"/>
        <end position="936"/>
    </location>
</feature>
<evidence type="ECO:0000256" key="13">
    <source>
        <dbReference type="SAM" id="MobiDB-lite"/>
    </source>
</evidence>
<dbReference type="InterPro" id="IPR000719">
    <property type="entry name" value="Prot_kinase_dom"/>
</dbReference>
<reference evidence="15" key="1">
    <citation type="submission" date="2022-11" db="EMBL/GenBank/DDBJ databases">
        <title>Chromosome-level genome of Pogonophryne albipinna.</title>
        <authorList>
            <person name="Jo E."/>
        </authorList>
    </citation>
    <scope>NUCLEOTIDE SEQUENCE</scope>
    <source>
        <strain evidence="15">SGF0006</strain>
        <tissue evidence="15">Muscle</tissue>
    </source>
</reference>
<dbReference type="GO" id="GO:0005737">
    <property type="term" value="C:cytoplasm"/>
    <property type="evidence" value="ECO:0007669"/>
    <property type="project" value="UniProtKB-SubCell"/>
</dbReference>
<evidence type="ECO:0000256" key="7">
    <source>
        <dbReference type="ARBA" id="ARBA00022679"/>
    </source>
</evidence>
<comment type="catalytic activity">
    <reaction evidence="12">
        <text>L-seryl-[protein] + ATP = O-phospho-L-seryl-[protein] + ADP + H(+)</text>
        <dbReference type="Rhea" id="RHEA:17989"/>
        <dbReference type="Rhea" id="RHEA-COMP:9863"/>
        <dbReference type="Rhea" id="RHEA-COMP:11604"/>
        <dbReference type="ChEBI" id="CHEBI:15378"/>
        <dbReference type="ChEBI" id="CHEBI:29999"/>
        <dbReference type="ChEBI" id="CHEBI:30616"/>
        <dbReference type="ChEBI" id="CHEBI:83421"/>
        <dbReference type="ChEBI" id="CHEBI:456216"/>
        <dbReference type="EC" id="2.7.11.1"/>
    </reaction>
</comment>
<dbReference type="InterPro" id="IPR050588">
    <property type="entry name" value="WNK_Ser-Thr_kinase"/>
</dbReference>
<evidence type="ECO:0000256" key="6">
    <source>
        <dbReference type="ARBA" id="ARBA00022553"/>
    </source>
</evidence>
<dbReference type="CDD" id="cd13983">
    <property type="entry name" value="STKc_WNK"/>
    <property type="match status" value="1"/>
</dbReference>
<dbReference type="Gene3D" id="3.30.200.20">
    <property type="entry name" value="Phosphorylase Kinase, domain 1"/>
    <property type="match status" value="1"/>
</dbReference>
<gene>
    <name evidence="15" type="ORF">JOQ06_006975</name>
</gene>
<accession>A0AAD6AY51</accession>